<dbReference type="OrthoDB" id="411592at2759"/>
<keyword evidence="2" id="KW-1185">Reference proteome</keyword>
<dbReference type="InParanoid" id="K1X587"/>
<dbReference type="KEGG" id="mbe:MBM_02204"/>
<evidence type="ECO:0000313" key="1">
    <source>
        <dbReference type="EMBL" id="EKD20252.1"/>
    </source>
</evidence>
<dbReference type="AlphaFoldDB" id="K1X587"/>
<gene>
    <name evidence="1" type="ORF">MBM_02204</name>
</gene>
<sequence length="280" mass="31579">MTTSKHFTKALPHKDATQWCLALAEEAGQPDPVIRAAPTGVAAFSIAETTLHSDQPCCHPFLLLNQQETVSCYLTEGDIAFLNRRIQWMMKNQQRGLLYLNIDLYTAKLFVFVDGSFANNKDCNSQIGFLIILATEDKSGGSFQIQGNLITASSTKCKRVTRSVLASETYRMVSGLDIAICVATTLNMVTSKLQPPEVPIIVCTDSYSLYECLVKLGTTKEKTLMIDIMALRQSYERRELAASQKRKPRVWECWTEEWDWALAITCSSLGTYHYMYLPYR</sequence>
<dbReference type="Proteomes" id="UP000006753">
    <property type="component" value="Unassembled WGS sequence"/>
</dbReference>
<dbReference type="EMBL" id="JH921430">
    <property type="protein sequence ID" value="EKD20252.1"/>
    <property type="molecule type" value="Genomic_DNA"/>
</dbReference>
<name>K1X587_MARBU</name>
<accession>K1X587</accession>
<dbReference type="HOGENOM" id="CLU_994259_0_0_1"/>
<dbReference type="eggNOG" id="KOG0017">
    <property type="taxonomic scope" value="Eukaryota"/>
</dbReference>
<organism evidence="1 2">
    <name type="scientific">Marssonina brunnea f. sp. multigermtubi (strain MB_m1)</name>
    <name type="common">Marssonina leaf spot fungus</name>
    <dbReference type="NCBI Taxonomy" id="1072389"/>
    <lineage>
        <taxon>Eukaryota</taxon>
        <taxon>Fungi</taxon>
        <taxon>Dikarya</taxon>
        <taxon>Ascomycota</taxon>
        <taxon>Pezizomycotina</taxon>
        <taxon>Leotiomycetes</taxon>
        <taxon>Helotiales</taxon>
        <taxon>Drepanopezizaceae</taxon>
        <taxon>Drepanopeziza</taxon>
    </lineage>
</organism>
<proteinExistence type="predicted"/>
<protein>
    <submittedName>
        <fullName evidence="1">Polyprotein</fullName>
    </submittedName>
</protein>
<evidence type="ECO:0000313" key="2">
    <source>
        <dbReference type="Proteomes" id="UP000006753"/>
    </source>
</evidence>
<reference evidence="1 2" key="1">
    <citation type="journal article" date="2012" name="BMC Genomics">
        <title>Sequencing the genome of Marssonina brunnea reveals fungus-poplar co-evolution.</title>
        <authorList>
            <person name="Zhu S."/>
            <person name="Cao Y.-Z."/>
            <person name="Jiang C."/>
            <person name="Tan B.-Y."/>
            <person name="Wang Z."/>
            <person name="Feng S."/>
            <person name="Zhang L."/>
            <person name="Su X.-H."/>
            <person name="Brejova B."/>
            <person name="Vinar T."/>
            <person name="Xu M."/>
            <person name="Wang M.-X."/>
            <person name="Zhang S.-G."/>
            <person name="Huang M.-R."/>
            <person name="Wu R."/>
            <person name="Zhou Y."/>
        </authorList>
    </citation>
    <scope>NUCLEOTIDE SEQUENCE [LARGE SCALE GENOMIC DNA]</scope>
    <source>
        <strain evidence="1 2">MB_m1</strain>
    </source>
</reference>